<proteinExistence type="predicted"/>
<dbReference type="InterPro" id="IPR028994">
    <property type="entry name" value="Integrin_alpha_N"/>
</dbReference>
<dbReference type="PANTHER" id="PTHR46580">
    <property type="entry name" value="SENSOR KINASE-RELATED"/>
    <property type="match status" value="1"/>
</dbReference>
<evidence type="ECO:0000256" key="1">
    <source>
        <dbReference type="ARBA" id="ARBA00022729"/>
    </source>
</evidence>
<reference evidence="3" key="1">
    <citation type="journal article" date="2019" name="Int. J. Syst. Evol. Microbiol.">
        <title>The Global Catalogue of Microorganisms (GCM) 10K type strain sequencing project: providing services to taxonomists for standard genome sequencing and annotation.</title>
        <authorList>
            <consortium name="The Broad Institute Genomics Platform"/>
            <consortium name="The Broad Institute Genome Sequencing Center for Infectious Disease"/>
            <person name="Wu L."/>
            <person name="Ma J."/>
        </authorList>
    </citation>
    <scope>NUCLEOTIDE SEQUENCE [LARGE SCALE GENOMIC DNA]</scope>
    <source>
        <strain evidence="3">JCM 17630</strain>
    </source>
</reference>
<gene>
    <name evidence="2" type="ORF">GCM10022291_05330</name>
</gene>
<evidence type="ECO:0008006" key="4">
    <source>
        <dbReference type="Google" id="ProtNLM"/>
    </source>
</evidence>
<dbReference type="SUPFAM" id="SSF69318">
    <property type="entry name" value="Integrin alpha N-terminal domain"/>
    <property type="match status" value="1"/>
</dbReference>
<evidence type="ECO:0000313" key="3">
    <source>
        <dbReference type="Proteomes" id="UP001501496"/>
    </source>
</evidence>
<dbReference type="Proteomes" id="UP001501496">
    <property type="component" value="Unassembled WGS sequence"/>
</dbReference>
<dbReference type="InterPro" id="IPR013517">
    <property type="entry name" value="FG-GAP"/>
</dbReference>
<comment type="caution">
    <text evidence="2">The sequence shown here is derived from an EMBL/GenBank/DDBJ whole genome shotgun (WGS) entry which is preliminary data.</text>
</comment>
<name>A0ABP8C181_9FLAO</name>
<dbReference type="Pfam" id="PF13517">
    <property type="entry name" value="FG-GAP_3"/>
    <property type="match status" value="2"/>
</dbReference>
<evidence type="ECO:0000313" key="2">
    <source>
        <dbReference type="EMBL" id="GAA4231888.1"/>
    </source>
</evidence>
<dbReference type="PANTHER" id="PTHR46580:SF4">
    <property type="entry name" value="ATP_GTP-BINDING PROTEIN"/>
    <property type="match status" value="1"/>
</dbReference>
<sequence>MLFYGCKKGEEPSKGELLARNYCASCHLFPGPDLLSKDVWMTETIPEMGLRLGMSHHGPEYYDNGFNKAIYPENMMLSQEDWERLVMYYKIMAPQEITLYKQEKLKESNVFEAKAYAYNGKNSSIVTMIEYNVKDEKLYLGDGEKASLITLNTDGDVLAVKKLKSPPVKIQFKDTSSVMLSIGSLYPSDVKKGVLNIGVHRIDSLIRPVDFIIKDVDKDGFEDVLISEFGNTVGNLVWYKNNANNNYSRRVIYPFSGSIKMEYGDLDGDGNEELVAMLAQESESIIVFSFEDGKFYSRKIKQFHPAFGLNDFQLVDFNNDDLLDIVFSNGDNADYSSVLKNYHGVRVYLNNGDFEFTESYFYPYHGASKVEVADFNLDGKLDILTISNFGDLTDSNFESLVLLTNIGDLNFNANKIKNIPRTGWQTIDVKDFDNDGDKDVFIGAFGIKLGPKESIKDNEAKMSWIKLINNTLY</sequence>
<organism evidence="2 3">
    <name type="scientific">Postechiella marina</name>
    <dbReference type="NCBI Taxonomy" id="943941"/>
    <lineage>
        <taxon>Bacteria</taxon>
        <taxon>Pseudomonadati</taxon>
        <taxon>Bacteroidota</taxon>
        <taxon>Flavobacteriia</taxon>
        <taxon>Flavobacteriales</taxon>
        <taxon>Flavobacteriaceae</taxon>
        <taxon>Postechiella</taxon>
    </lineage>
</organism>
<accession>A0ABP8C181</accession>
<dbReference type="EMBL" id="BAABCA010000001">
    <property type="protein sequence ID" value="GAA4231888.1"/>
    <property type="molecule type" value="Genomic_DNA"/>
</dbReference>
<dbReference type="Gene3D" id="2.130.10.130">
    <property type="entry name" value="Integrin alpha, N-terminal"/>
    <property type="match status" value="1"/>
</dbReference>
<keyword evidence="3" id="KW-1185">Reference proteome</keyword>
<keyword evidence="1" id="KW-0732">Signal</keyword>
<protein>
    <recommendedName>
        <fullName evidence="4">Repeat domain-containing protein</fullName>
    </recommendedName>
</protein>